<feature type="compositionally biased region" description="Basic residues" evidence="1">
    <location>
        <begin position="400"/>
        <end position="414"/>
    </location>
</feature>
<dbReference type="Proteomes" id="UP000620124">
    <property type="component" value="Unassembled WGS sequence"/>
</dbReference>
<feature type="compositionally biased region" description="Low complexity" evidence="1">
    <location>
        <begin position="27"/>
        <end position="37"/>
    </location>
</feature>
<dbReference type="EMBL" id="JACAZI010000011">
    <property type="protein sequence ID" value="KAF7348545.1"/>
    <property type="molecule type" value="Genomic_DNA"/>
</dbReference>
<dbReference type="AlphaFoldDB" id="A0A8H6XYI0"/>
<dbReference type="OrthoDB" id="2940229at2759"/>
<organism evidence="2 3">
    <name type="scientific">Mycena venus</name>
    <dbReference type="NCBI Taxonomy" id="2733690"/>
    <lineage>
        <taxon>Eukaryota</taxon>
        <taxon>Fungi</taxon>
        <taxon>Dikarya</taxon>
        <taxon>Basidiomycota</taxon>
        <taxon>Agaricomycotina</taxon>
        <taxon>Agaricomycetes</taxon>
        <taxon>Agaricomycetidae</taxon>
        <taxon>Agaricales</taxon>
        <taxon>Marasmiineae</taxon>
        <taxon>Mycenaceae</taxon>
        <taxon>Mycena</taxon>
    </lineage>
</organism>
<protein>
    <submittedName>
        <fullName evidence="2">Uncharacterized protein</fullName>
    </submittedName>
</protein>
<feature type="region of interest" description="Disordered" evidence="1">
    <location>
        <begin position="1"/>
        <end position="37"/>
    </location>
</feature>
<reference evidence="2" key="1">
    <citation type="submission" date="2020-05" db="EMBL/GenBank/DDBJ databases">
        <title>Mycena genomes resolve the evolution of fungal bioluminescence.</title>
        <authorList>
            <person name="Tsai I.J."/>
        </authorList>
    </citation>
    <scope>NUCLEOTIDE SEQUENCE</scope>
    <source>
        <strain evidence="2">CCC161011</strain>
    </source>
</reference>
<keyword evidence="3" id="KW-1185">Reference proteome</keyword>
<gene>
    <name evidence="2" type="ORF">MVEN_01372000</name>
</gene>
<feature type="region of interest" description="Disordered" evidence="1">
    <location>
        <begin position="310"/>
        <end position="345"/>
    </location>
</feature>
<accession>A0A8H6XYI0</accession>
<feature type="region of interest" description="Disordered" evidence="1">
    <location>
        <begin position="357"/>
        <end position="380"/>
    </location>
</feature>
<name>A0A8H6XYI0_9AGAR</name>
<sequence>MTPKHQLRSSSPSSEPPKKRRHTTGAPSSPFSFSYPSCASDSPSNPFGRTHTWNLLQALPPPTSFSKHLPLRFQYIKRGVPRETLEGIYRVVQVPQSYTLVHLKSLIGFLFGGAYGQTPPDPDNDDETVPGHVFELKDGMSLYPSGFRPGQIMCGTTWTYSSSVLDPYLYYPDWESEDGPSSKAENTEEDVDDERKWTAEEDLTVAHAWPAGGDINRGIVYKHAPNLQIHITINTTPIASRRGKGNLPHVFSACGLVYMEDPAEEDDNLEEEDRTALLDPENWNEPEDAFAKYYRRNTILPLGYEREANNINNSSSASLPSLTFSSSSPLRSSASSAYSKSPSSPFRSSLHVFGFSSPGSGGAFPKHTPAPRPSQRKRIRHMQQRIGALTRMQLRGGSPTKKKNLKFQWKKKMKPMREDLDSDSEDRGQRGGSVEV</sequence>
<comment type="caution">
    <text evidence="2">The sequence shown here is derived from an EMBL/GenBank/DDBJ whole genome shotgun (WGS) entry which is preliminary data.</text>
</comment>
<feature type="compositionally biased region" description="Low complexity" evidence="1">
    <location>
        <begin position="314"/>
        <end position="345"/>
    </location>
</feature>
<evidence type="ECO:0000313" key="3">
    <source>
        <dbReference type="Proteomes" id="UP000620124"/>
    </source>
</evidence>
<evidence type="ECO:0000256" key="1">
    <source>
        <dbReference type="SAM" id="MobiDB-lite"/>
    </source>
</evidence>
<feature type="region of interest" description="Disordered" evidence="1">
    <location>
        <begin position="394"/>
        <end position="436"/>
    </location>
</feature>
<feature type="compositionally biased region" description="Basic and acidic residues" evidence="1">
    <location>
        <begin position="415"/>
        <end position="429"/>
    </location>
</feature>
<evidence type="ECO:0000313" key="2">
    <source>
        <dbReference type="EMBL" id="KAF7348545.1"/>
    </source>
</evidence>
<proteinExistence type="predicted"/>